<proteinExistence type="predicted"/>
<evidence type="ECO:0000313" key="1">
    <source>
        <dbReference type="EMBL" id="CAG8794087.1"/>
    </source>
</evidence>
<accession>A0A9N9P6E0</accession>
<organism evidence="1 2">
    <name type="scientific">Dentiscutata erythropus</name>
    <dbReference type="NCBI Taxonomy" id="1348616"/>
    <lineage>
        <taxon>Eukaryota</taxon>
        <taxon>Fungi</taxon>
        <taxon>Fungi incertae sedis</taxon>
        <taxon>Mucoromycota</taxon>
        <taxon>Glomeromycotina</taxon>
        <taxon>Glomeromycetes</taxon>
        <taxon>Diversisporales</taxon>
        <taxon>Gigasporaceae</taxon>
        <taxon>Dentiscutata</taxon>
    </lineage>
</organism>
<evidence type="ECO:0000313" key="2">
    <source>
        <dbReference type="Proteomes" id="UP000789405"/>
    </source>
</evidence>
<comment type="caution">
    <text evidence="1">The sequence shown here is derived from an EMBL/GenBank/DDBJ whole genome shotgun (WGS) entry which is preliminary data.</text>
</comment>
<sequence length="128" mass="14328">KREADHTKLKEDTTKLKNKNTELEAEDISSCDIKTVSQGNDRGNIESSVDIASQISNQQKTIPNTPLLAEDLDDSDKIELTKNQNIELDLIRDLRSGSTIASPTEDNIYSKLGVITRVSSLLRRRFGR</sequence>
<dbReference type="EMBL" id="CAJVPY010029361">
    <property type="protein sequence ID" value="CAG8794087.1"/>
    <property type="molecule type" value="Genomic_DNA"/>
</dbReference>
<feature type="non-terminal residue" evidence="1">
    <location>
        <position position="1"/>
    </location>
</feature>
<dbReference type="Proteomes" id="UP000789405">
    <property type="component" value="Unassembled WGS sequence"/>
</dbReference>
<name>A0A9N9P6E0_9GLOM</name>
<protein>
    <submittedName>
        <fullName evidence="1">15182_t:CDS:1</fullName>
    </submittedName>
</protein>
<dbReference type="OrthoDB" id="2445816at2759"/>
<gene>
    <name evidence="1" type="ORF">DERYTH_LOCUS21997</name>
</gene>
<keyword evidence="2" id="KW-1185">Reference proteome</keyword>
<reference evidence="1" key="1">
    <citation type="submission" date="2021-06" db="EMBL/GenBank/DDBJ databases">
        <authorList>
            <person name="Kallberg Y."/>
            <person name="Tangrot J."/>
            <person name="Rosling A."/>
        </authorList>
    </citation>
    <scope>NUCLEOTIDE SEQUENCE</scope>
    <source>
        <strain evidence="1">MA453B</strain>
    </source>
</reference>
<dbReference type="AlphaFoldDB" id="A0A9N9P6E0"/>